<accession>A0ABY2BQ35</accession>
<evidence type="ECO:0000313" key="2">
    <source>
        <dbReference type="EMBL" id="TCO27727.1"/>
    </source>
</evidence>
<feature type="compositionally biased region" description="Low complexity" evidence="1">
    <location>
        <begin position="292"/>
        <end position="305"/>
    </location>
</feature>
<sequence length="368" mass="40303">MTAAQTSATPTSLAELLEQHAQATVHISGAEQTAWSGKVVEAGEGILGLAHWDGTLHLDRECILNPLEEMYDRSGYPHSDADLIRYREALVTLLHEQSHFLGPVGATQEAARAAFKVPGSRHLEEGVAEAWAHDHLNDYIRHLGIDKVAPGITTVRSEPSYAAFVPAVRLLTNDIDRQANLPHGETLHRLNRQTAEHQWPVAVDLIYRSTRLPHLVPPDQQPGVRFHLEKALRTSFQALETYEPFPRGFASSRSHSAGTRILTLLHNNLTITESHYTPTHHRPTTKAATSEAPATKPAVPVVAVPESATVKSPTPKPIHQDPQAAFHQALSGLAPPTPSTHDPTNRPQFQAPPTQQPPHRPAPSPPTR</sequence>
<evidence type="ECO:0000313" key="3">
    <source>
        <dbReference type="Proteomes" id="UP000295818"/>
    </source>
</evidence>
<feature type="region of interest" description="Disordered" evidence="1">
    <location>
        <begin position="274"/>
        <end position="368"/>
    </location>
</feature>
<name>A0ABY2BQ35_9ACTN</name>
<feature type="compositionally biased region" description="Pro residues" evidence="1">
    <location>
        <begin position="354"/>
        <end position="368"/>
    </location>
</feature>
<comment type="caution">
    <text evidence="2">The sequence shown here is derived from an EMBL/GenBank/DDBJ whole genome shotgun (WGS) entry which is preliminary data.</text>
</comment>
<keyword evidence="3" id="KW-1185">Reference proteome</keyword>
<gene>
    <name evidence="2" type="ORF">EV644_103430</name>
</gene>
<reference evidence="2 3" key="1">
    <citation type="journal article" date="2015" name="Stand. Genomic Sci.">
        <title>Genomic Encyclopedia of Bacterial and Archaeal Type Strains, Phase III: the genomes of soil and plant-associated and newly described type strains.</title>
        <authorList>
            <person name="Whitman W.B."/>
            <person name="Woyke T."/>
            <person name="Klenk H.P."/>
            <person name="Zhou Y."/>
            <person name="Lilburn T.G."/>
            <person name="Beck B.J."/>
            <person name="De Vos P."/>
            <person name="Vandamme P."/>
            <person name="Eisen J.A."/>
            <person name="Garrity G."/>
            <person name="Hugenholtz P."/>
            <person name="Kyrpides N.C."/>
        </authorList>
    </citation>
    <scope>NUCLEOTIDE SEQUENCE [LARGE SCALE GENOMIC DNA]</scope>
    <source>
        <strain evidence="2 3">VKM Ac-2538</strain>
    </source>
</reference>
<protein>
    <submittedName>
        <fullName evidence="2">Uncharacterized protein</fullName>
    </submittedName>
</protein>
<dbReference type="RefSeq" id="WP_199239739.1">
    <property type="nucleotide sequence ID" value="NZ_SLWM01000003.1"/>
</dbReference>
<proteinExistence type="predicted"/>
<dbReference type="Proteomes" id="UP000295818">
    <property type="component" value="Unassembled WGS sequence"/>
</dbReference>
<dbReference type="EMBL" id="SLWM01000003">
    <property type="protein sequence ID" value="TCO27727.1"/>
    <property type="molecule type" value="Genomic_DNA"/>
</dbReference>
<evidence type="ECO:0000256" key="1">
    <source>
        <dbReference type="SAM" id="MobiDB-lite"/>
    </source>
</evidence>
<organism evidence="2 3">
    <name type="scientific">Kribbella orskensis</name>
    <dbReference type="NCBI Taxonomy" id="2512216"/>
    <lineage>
        <taxon>Bacteria</taxon>
        <taxon>Bacillati</taxon>
        <taxon>Actinomycetota</taxon>
        <taxon>Actinomycetes</taxon>
        <taxon>Propionibacteriales</taxon>
        <taxon>Kribbellaceae</taxon>
        <taxon>Kribbella</taxon>
    </lineage>
</organism>